<dbReference type="AlphaFoldDB" id="A0AAD6ZWN2"/>
<name>A0AAD6ZWN2_9AGAR</name>
<feature type="non-terminal residue" evidence="1">
    <location>
        <position position="1"/>
    </location>
</feature>
<sequence length="90" mass="10515">HRQRKNCACRPCREDRAIGCGAPNKCLEEAIKFLNCLHEKWDPRSQVHQTIPELSEEQLNDNCDALEEDKPVFFDPKIHLSKRIDGFRIL</sequence>
<protein>
    <submittedName>
        <fullName evidence="1">Uncharacterized protein</fullName>
    </submittedName>
</protein>
<feature type="non-terminal residue" evidence="1">
    <location>
        <position position="90"/>
    </location>
</feature>
<dbReference type="Proteomes" id="UP001218218">
    <property type="component" value="Unassembled WGS sequence"/>
</dbReference>
<reference evidence="1" key="1">
    <citation type="submission" date="2023-03" db="EMBL/GenBank/DDBJ databases">
        <title>Massive genome expansion in bonnet fungi (Mycena s.s.) driven by repeated elements and novel gene families across ecological guilds.</title>
        <authorList>
            <consortium name="Lawrence Berkeley National Laboratory"/>
            <person name="Harder C.B."/>
            <person name="Miyauchi S."/>
            <person name="Viragh M."/>
            <person name="Kuo A."/>
            <person name="Thoen E."/>
            <person name="Andreopoulos B."/>
            <person name="Lu D."/>
            <person name="Skrede I."/>
            <person name="Drula E."/>
            <person name="Henrissat B."/>
            <person name="Morin E."/>
            <person name="Kohler A."/>
            <person name="Barry K."/>
            <person name="LaButti K."/>
            <person name="Morin E."/>
            <person name="Salamov A."/>
            <person name="Lipzen A."/>
            <person name="Mereny Z."/>
            <person name="Hegedus B."/>
            <person name="Baldrian P."/>
            <person name="Stursova M."/>
            <person name="Weitz H."/>
            <person name="Taylor A."/>
            <person name="Grigoriev I.V."/>
            <person name="Nagy L.G."/>
            <person name="Martin F."/>
            <person name="Kauserud H."/>
        </authorList>
    </citation>
    <scope>NUCLEOTIDE SEQUENCE</scope>
    <source>
        <strain evidence="1">CBHHK002</strain>
    </source>
</reference>
<proteinExistence type="predicted"/>
<dbReference type="EMBL" id="JARIHO010000025">
    <property type="protein sequence ID" value="KAJ7342387.1"/>
    <property type="molecule type" value="Genomic_DNA"/>
</dbReference>
<comment type="caution">
    <text evidence="1">The sequence shown here is derived from an EMBL/GenBank/DDBJ whole genome shotgun (WGS) entry which is preliminary data.</text>
</comment>
<keyword evidence="2" id="KW-1185">Reference proteome</keyword>
<gene>
    <name evidence="1" type="ORF">DFH08DRAFT_622731</name>
</gene>
<evidence type="ECO:0000313" key="2">
    <source>
        <dbReference type="Proteomes" id="UP001218218"/>
    </source>
</evidence>
<organism evidence="1 2">
    <name type="scientific">Mycena albidolilacea</name>
    <dbReference type="NCBI Taxonomy" id="1033008"/>
    <lineage>
        <taxon>Eukaryota</taxon>
        <taxon>Fungi</taxon>
        <taxon>Dikarya</taxon>
        <taxon>Basidiomycota</taxon>
        <taxon>Agaricomycotina</taxon>
        <taxon>Agaricomycetes</taxon>
        <taxon>Agaricomycetidae</taxon>
        <taxon>Agaricales</taxon>
        <taxon>Marasmiineae</taxon>
        <taxon>Mycenaceae</taxon>
        <taxon>Mycena</taxon>
    </lineage>
</organism>
<accession>A0AAD6ZWN2</accession>
<evidence type="ECO:0000313" key="1">
    <source>
        <dbReference type="EMBL" id="KAJ7342387.1"/>
    </source>
</evidence>